<dbReference type="RefSeq" id="WP_130966893.1">
    <property type="nucleotide sequence ID" value="NZ_SIXI01000002.1"/>
</dbReference>
<keyword evidence="4" id="KW-0503">Monooxygenase</keyword>
<evidence type="ECO:0000313" key="5">
    <source>
        <dbReference type="Proteomes" id="UP000292120"/>
    </source>
</evidence>
<evidence type="ECO:0000256" key="1">
    <source>
        <dbReference type="ARBA" id="ARBA00022630"/>
    </source>
</evidence>
<evidence type="ECO:0000256" key="3">
    <source>
        <dbReference type="ARBA" id="ARBA00023002"/>
    </source>
</evidence>
<keyword evidence="1" id="KW-0285">Flavoprotein</keyword>
<reference evidence="4 5" key="1">
    <citation type="submission" date="2019-02" db="EMBL/GenBank/DDBJ databases">
        <title>Aquabacterium sp. strain KMB7.</title>
        <authorList>
            <person name="Chen W.-M."/>
        </authorList>
    </citation>
    <scope>NUCLEOTIDE SEQUENCE [LARGE SCALE GENOMIC DNA]</scope>
    <source>
        <strain evidence="4 5">KMB7</strain>
    </source>
</reference>
<organism evidence="4 5">
    <name type="scientific">Aquabacterium lacunae</name>
    <dbReference type="NCBI Taxonomy" id="2528630"/>
    <lineage>
        <taxon>Bacteria</taxon>
        <taxon>Pseudomonadati</taxon>
        <taxon>Pseudomonadota</taxon>
        <taxon>Betaproteobacteria</taxon>
        <taxon>Burkholderiales</taxon>
        <taxon>Aquabacterium</taxon>
    </lineage>
</organism>
<sequence>MTCTPEALIPADLLALLQRSPLRALTLGGRTVLPIVQGGMGVGVSGHCLAGTVAALGGVGTLSSVDLRRHHPDLMARTTGLPPDERAKAAIDAANLEAIDRDIQKARALSGGRGLLTINIMRAVSAYAASVKQALASGIDAIVVGAGLPLDLPDLASDHPNTLLIPILSDARGIQLIVRKWERKKRLPDAIVIEHPRLAGGHLGAAKVADLNDPRFDFERVIPEALAFFRSAGLEKEIPLIAAGGIRSLADIQRVQALGAAGVQLGTPFAVTTEGDAHPEFKRVLAEARDDDMAEFVSVAGLPARAVRTPWLNNYLRSVDKLQAVAHAKSRCTKAFDCLAQCGLRDGLADWGQFCIHHQLAAALRGDVKKGLFFRGAGALPFGDQVRSVRELMERLLVGPSAEPAAATRHAPQAAAC</sequence>
<dbReference type="GO" id="GO:0018580">
    <property type="term" value="F:nitronate monooxygenase activity"/>
    <property type="evidence" value="ECO:0007669"/>
    <property type="project" value="InterPro"/>
</dbReference>
<dbReference type="OrthoDB" id="9778912at2"/>
<dbReference type="Gene3D" id="3.20.20.70">
    <property type="entry name" value="Aldolase class I"/>
    <property type="match status" value="1"/>
</dbReference>
<dbReference type="InterPro" id="IPR013785">
    <property type="entry name" value="Aldolase_TIM"/>
</dbReference>
<keyword evidence="3" id="KW-0560">Oxidoreductase</keyword>
<proteinExistence type="predicted"/>
<dbReference type="AlphaFoldDB" id="A0A4Q9H0J7"/>
<accession>A0A4Q9H0J7</accession>
<dbReference type="CDD" id="cd04730">
    <property type="entry name" value="NPD_like"/>
    <property type="match status" value="1"/>
</dbReference>
<dbReference type="SUPFAM" id="SSF51412">
    <property type="entry name" value="Inosine monophosphate dehydrogenase (IMPDH)"/>
    <property type="match status" value="1"/>
</dbReference>
<dbReference type="PANTHER" id="PTHR32332">
    <property type="entry name" value="2-NITROPROPANE DIOXYGENASE"/>
    <property type="match status" value="1"/>
</dbReference>
<name>A0A4Q9H0J7_9BURK</name>
<gene>
    <name evidence="4" type="ORF">EYS42_05775</name>
</gene>
<dbReference type="Proteomes" id="UP000292120">
    <property type="component" value="Unassembled WGS sequence"/>
</dbReference>
<evidence type="ECO:0000313" key="4">
    <source>
        <dbReference type="EMBL" id="TBO32682.1"/>
    </source>
</evidence>
<dbReference type="InterPro" id="IPR004136">
    <property type="entry name" value="NMO"/>
</dbReference>
<evidence type="ECO:0000256" key="2">
    <source>
        <dbReference type="ARBA" id="ARBA00022643"/>
    </source>
</evidence>
<dbReference type="PANTHER" id="PTHR32332:SF18">
    <property type="entry name" value="2-NITROPROPANE DIOXYGENASE"/>
    <property type="match status" value="1"/>
</dbReference>
<keyword evidence="2" id="KW-0288">FMN</keyword>
<comment type="caution">
    <text evidence="4">The sequence shown here is derived from an EMBL/GenBank/DDBJ whole genome shotgun (WGS) entry which is preliminary data.</text>
</comment>
<dbReference type="Pfam" id="PF03060">
    <property type="entry name" value="NMO"/>
    <property type="match status" value="1"/>
</dbReference>
<dbReference type="EMBL" id="SIXI01000002">
    <property type="protein sequence ID" value="TBO32682.1"/>
    <property type="molecule type" value="Genomic_DNA"/>
</dbReference>
<protein>
    <submittedName>
        <fullName evidence="4">Nitronate monooxygenase</fullName>
    </submittedName>
</protein>
<keyword evidence="5" id="KW-1185">Reference proteome</keyword>